<gene>
    <name evidence="6" type="ORF">CAUJ_LOCUS9478</name>
</gene>
<evidence type="ECO:0000256" key="1">
    <source>
        <dbReference type="ARBA" id="ARBA00004613"/>
    </source>
</evidence>
<dbReference type="EMBL" id="CAJGYM010000036">
    <property type="protein sequence ID" value="CAD6193559.1"/>
    <property type="molecule type" value="Genomic_DNA"/>
</dbReference>
<evidence type="ECO:0000256" key="2">
    <source>
        <dbReference type="ARBA" id="ARBA00010112"/>
    </source>
</evidence>
<feature type="signal peptide" evidence="5">
    <location>
        <begin position="1"/>
        <end position="22"/>
    </location>
</feature>
<dbReference type="InterPro" id="IPR038479">
    <property type="entry name" value="Transthyretin-like_sf"/>
</dbReference>
<keyword evidence="7" id="KW-1185">Reference proteome</keyword>
<dbReference type="PANTHER" id="PTHR21700">
    <property type="entry name" value="TRANSTHYRETIN-LIKE FAMILY PROTEIN-RELATED"/>
    <property type="match status" value="1"/>
</dbReference>
<comment type="caution">
    <text evidence="6">The sequence shown here is derived from an EMBL/GenBank/DDBJ whole genome shotgun (WGS) entry which is preliminary data.</text>
</comment>
<dbReference type="GO" id="GO:0005576">
    <property type="term" value="C:extracellular region"/>
    <property type="evidence" value="ECO:0007669"/>
    <property type="project" value="UniProtKB-SubCell"/>
</dbReference>
<keyword evidence="4 5" id="KW-0732">Signal</keyword>
<dbReference type="OrthoDB" id="5833723at2759"/>
<dbReference type="InterPro" id="IPR001534">
    <property type="entry name" value="Transthyretin-like"/>
</dbReference>
<keyword evidence="3" id="KW-0964">Secreted</keyword>
<comment type="similarity">
    <text evidence="2">Belongs to the nematode transthyretin-like family.</text>
</comment>
<dbReference type="Pfam" id="PF01060">
    <property type="entry name" value="TTR-52"/>
    <property type="match status" value="1"/>
</dbReference>
<dbReference type="PANTHER" id="PTHR21700:SF122">
    <property type="entry name" value="TRANSTHYRETIN-LIKE FAMILY PROTEIN"/>
    <property type="match status" value="1"/>
</dbReference>
<evidence type="ECO:0000256" key="3">
    <source>
        <dbReference type="ARBA" id="ARBA00022525"/>
    </source>
</evidence>
<comment type="subcellular location">
    <subcellularLocation>
        <location evidence="1">Secreted</location>
    </subcellularLocation>
</comment>
<evidence type="ECO:0000313" key="6">
    <source>
        <dbReference type="EMBL" id="CAD6193559.1"/>
    </source>
</evidence>
<dbReference type="Proteomes" id="UP000835052">
    <property type="component" value="Unassembled WGS sequence"/>
</dbReference>
<protein>
    <submittedName>
        <fullName evidence="6">Uncharacterized protein</fullName>
    </submittedName>
</protein>
<dbReference type="GO" id="GO:0009986">
    <property type="term" value="C:cell surface"/>
    <property type="evidence" value="ECO:0007669"/>
    <property type="project" value="InterPro"/>
</dbReference>
<name>A0A8S1HCC6_9PELO</name>
<feature type="chain" id="PRO_5035863883" evidence="5">
    <location>
        <begin position="23"/>
        <end position="169"/>
    </location>
</feature>
<accession>A0A8S1HCC6</accession>
<evidence type="ECO:0000256" key="4">
    <source>
        <dbReference type="ARBA" id="ARBA00022729"/>
    </source>
</evidence>
<dbReference type="AlphaFoldDB" id="A0A8S1HCC6"/>
<proteinExistence type="inferred from homology"/>
<sequence>MNKMLFHGVILFFFLIVFPVYSTDESELTGPTSSTLRRRLLDKVGPIGRYQSVGVRGRLFCGLGVLPNATVKLWDKDFFDPDDLIAEGKTDEDGNFVIWGTAVSVMKIDPQLRIYHSCHNEFSLCKRKVVFTIPSNYINGGEKVQKWFELGNLNMEIIIKTKEEDHCIS</sequence>
<reference evidence="6" key="1">
    <citation type="submission" date="2020-10" db="EMBL/GenBank/DDBJ databases">
        <authorList>
            <person name="Kikuchi T."/>
        </authorList>
    </citation>
    <scope>NUCLEOTIDE SEQUENCE</scope>
    <source>
        <strain evidence="6">NKZ352</strain>
    </source>
</reference>
<dbReference type="Gene3D" id="2.60.40.3330">
    <property type="match status" value="1"/>
</dbReference>
<evidence type="ECO:0000256" key="5">
    <source>
        <dbReference type="SAM" id="SignalP"/>
    </source>
</evidence>
<organism evidence="6 7">
    <name type="scientific">Caenorhabditis auriculariae</name>
    <dbReference type="NCBI Taxonomy" id="2777116"/>
    <lineage>
        <taxon>Eukaryota</taxon>
        <taxon>Metazoa</taxon>
        <taxon>Ecdysozoa</taxon>
        <taxon>Nematoda</taxon>
        <taxon>Chromadorea</taxon>
        <taxon>Rhabditida</taxon>
        <taxon>Rhabditina</taxon>
        <taxon>Rhabditomorpha</taxon>
        <taxon>Rhabditoidea</taxon>
        <taxon>Rhabditidae</taxon>
        <taxon>Peloderinae</taxon>
        <taxon>Caenorhabditis</taxon>
    </lineage>
</organism>
<evidence type="ECO:0000313" key="7">
    <source>
        <dbReference type="Proteomes" id="UP000835052"/>
    </source>
</evidence>